<sequence length="335" mass="37167">MNFDAILKERQVFSRMSKLDIPATLHAQPEDFTFEHGMVTGNGFLFDPLPGFHFGACGPVYINAPIDGDFLYDTQLTIALLVLEGSCTIELDQSTSHHLQNSMFLIGRWNNQAGKVSVKSNQTYCHAAFMLEEKALEAVFGLRSAKDIVKTLEKAAGQRRGGAHSVSGIAGPDTILAARNVLAMQRIDGLDILRLRGACIGLFSKLIKTISASSTAYYPIPNDDKILLEKLKKRIENDFLNIGPASVICAEYHMSFSKANNAFKHLYSTTIAKYIQQCKLKHAYTLLHSRKMNVSECAFEIGYSNVSHFILAFKKQYGITPKKLTHLQDEAGITI</sequence>
<dbReference type="Pfam" id="PF12833">
    <property type="entry name" value="HTH_18"/>
    <property type="match status" value="1"/>
</dbReference>
<keyword evidence="6" id="KW-1185">Reference proteome</keyword>
<name>A0A7K1KKY6_9BACT</name>
<keyword evidence="3" id="KW-0804">Transcription</keyword>
<reference evidence="5 6" key="1">
    <citation type="submission" date="2019-11" db="EMBL/GenBank/DDBJ databases">
        <title>Pseudodesulfovibrio alkaliphilus, sp. nov., an alkaliphilic sulfate-reducing bacteria from mud volcano of Taman peninsula, Russia.</title>
        <authorList>
            <person name="Frolova A."/>
            <person name="Merkel A.Y."/>
            <person name="Slobodkin A.I."/>
        </authorList>
    </citation>
    <scope>NUCLEOTIDE SEQUENCE [LARGE SCALE GENOMIC DNA]</scope>
    <source>
        <strain evidence="5 6">F-1</strain>
    </source>
</reference>
<dbReference type="InterPro" id="IPR009057">
    <property type="entry name" value="Homeodomain-like_sf"/>
</dbReference>
<dbReference type="Proteomes" id="UP000461162">
    <property type="component" value="Unassembled WGS sequence"/>
</dbReference>
<dbReference type="SUPFAM" id="SSF46689">
    <property type="entry name" value="Homeodomain-like"/>
    <property type="match status" value="1"/>
</dbReference>
<feature type="domain" description="HTH araC/xylS-type" evidence="4">
    <location>
        <begin position="229"/>
        <end position="327"/>
    </location>
</feature>
<dbReference type="PROSITE" id="PS01124">
    <property type="entry name" value="HTH_ARAC_FAMILY_2"/>
    <property type="match status" value="1"/>
</dbReference>
<dbReference type="AlphaFoldDB" id="A0A7K1KKY6"/>
<dbReference type="PRINTS" id="PR00032">
    <property type="entry name" value="HTHARAC"/>
</dbReference>
<evidence type="ECO:0000259" key="4">
    <source>
        <dbReference type="PROSITE" id="PS01124"/>
    </source>
</evidence>
<keyword evidence="1" id="KW-0805">Transcription regulation</keyword>
<dbReference type="SMART" id="SM00342">
    <property type="entry name" value="HTH_ARAC"/>
    <property type="match status" value="1"/>
</dbReference>
<comment type="caution">
    <text evidence="5">The sequence shown here is derived from an EMBL/GenBank/DDBJ whole genome shotgun (WGS) entry which is preliminary data.</text>
</comment>
<dbReference type="GO" id="GO:0003700">
    <property type="term" value="F:DNA-binding transcription factor activity"/>
    <property type="evidence" value="ECO:0007669"/>
    <property type="project" value="InterPro"/>
</dbReference>
<evidence type="ECO:0000313" key="5">
    <source>
        <dbReference type="EMBL" id="MUM76743.1"/>
    </source>
</evidence>
<dbReference type="PANTHER" id="PTHR43280">
    <property type="entry name" value="ARAC-FAMILY TRANSCRIPTIONAL REGULATOR"/>
    <property type="match status" value="1"/>
</dbReference>
<protein>
    <submittedName>
        <fullName evidence="5">Helix-turn-helix domain-containing protein</fullName>
    </submittedName>
</protein>
<dbReference type="EMBL" id="WODC01000001">
    <property type="protein sequence ID" value="MUM76743.1"/>
    <property type="molecule type" value="Genomic_DNA"/>
</dbReference>
<gene>
    <name evidence="5" type="ORF">GKC30_03735</name>
</gene>
<dbReference type="PANTHER" id="PTHR43280:SF31">
    <property type="entry name" value="TRANSCRIPTIONAL REGULATORY PROTEIN"/>
    <property type="match status" value="1"/>
</dbReference>
<evidence type="ECO:0000313" key="6">
    <source>
        <dbReference type="Proteomes" id="UP000461162"/>
    </source>
</evidence>
<proteinExistence type="predicted"/>
<accession>A0A7K1KKY6</accession>
<evidence type="ECO:0000256" key="1">
    <source>
        <dbReference type="ARBA" id="ARBA00023015"/>
    </source>
</evidence>
<dbReference type="GO" id="GO:0043565">
    <property type="term" value="F:sequence-specific DNA binding"/>
    <property type="evidence" value="ECO:0007669"/>
    <property type="project" value="InterPro"/>
</dbReference>
<evidence type="ECO:0000256" key="2">
    <source>
        <dbReference type="ARBA" id="ARBA00023125"/>
    </source>
</evidence>
<dbReference type="InterPro" id="IPR020449">
    <property type="entry name" value="Tscrpt_reg_AraC-type_HTH"/>
</dbReference>
<dbReference type="InterPro" id="IPR018060">
    <property type="entry name" value="HTH_AraC"/>
</dbReference>
<keyword evidence="2" id="KW-0238">DNA-binding</keyword>
<dbReference type="Gene3D" id="1.10.10.60">
    <property type="entry name" value="Homeodomain-like"/>
    <property type="match status" value="1"/>
</dbReference>
<organism evidence="5 6">
    <name type="scientific">Pseudodesulfovibrio alkaliphilus</name>
    <dbReference type="NCBI Taxonomy" id="2661613"/>
    <lineage>
        <taxon>Bacteria</taxon>
        <taxon>Pseudomonadati</taxon>
        <taxon>Thermodesulfobacteriota</taxon>
        <taxon>Desulfovibrionia</taxon>
        <taxon>Desulfovibrionales</taxon>
        <taxon>Desulfovibrionaceae</taxon>
    </lineage>
</organism>
<evidence type="ECO:0000256" key="3">
    <source>
        <dbReference type="ARBA" id="ARBA00023163"/>
    </source>
</evidence>